<feature type="chain" id="PRO_5020651072" evidence="10">
    <location>
        <begin position="26"/>
        <end position="387"/>
    </location>
</feature>
<dbReference type="OrthoDB" id="9795979at2"/>
<keyword evidence="4" id="KW-0133">Cell shape</keyword>
<evidence type="ECO:0000256" key="1">
    <source>
        <dbReference type="ARBA" id="ARBA00007164"/>
    </source>
</evidence>
<feature type="active site" description="Acyl-ester intermediate" evidence="7">
    <location>
        <position position="52"/>
    </location>
</feature>
<dbReference type="RefSeq" id="WP_131569027.1">
    <property type="nucleotide sequence ID" value="NZ_JAINFK010000003.1"/>
</dbReference>
<dbReference type="InterPro" id="IPR001967">
    <property type="entry name" value="Peptidase_S11_N"/>
</dbReference>
<evidence type="ECO:0000313" key="13">
    <source>
        <dbReference type="Proteomes" id="UP000291301"/>
    </source>
</evidence>
<evidence type="ECO:0000256" key="5">
    <source>
        <dbReference type="ARBA" id="ARBA00022984"/>
    </source>
</evidence>
<dbReference type="PANTHER" id="PTHR21581:SF6">
    <property type="entry name" value="TRAFFICKING PROTEIN PARTICLE COMPLEX SUBUNIT 12"/>
    <property type="match status" value="1"/>
</dbReference>
<feature type="active site" description="Proton acceptor" evidence="7">
    <location>
        <position position="55"/>
    </location>
</feature>
<dbReference type="GO" id="GO:0006508">
    <property type="term" value="P:proteolysis"/>
    <property type="evidence" value="ECO:0007669"/>
    <property type="project" value="InterPro"/>
</dbReference>
<dbReference type="PRINTS" id="PR00725">
    <property type="entry name" value="DADACBPTASE1"/>
</dbReference>
<keyword evidence="13" id="KW-1185">Reference proteome</keyword>
<keyword evidence="3" id="KW-0378">Hydrolase</keyword>
<dbReference type="PANTHER" id="PTHR21581">
    <property type="entry name" value="D-ALANYL-D-ALANINE CARBOXYPEPTIDASE"/>
    <property type="match status" value="1"/>
</dbReference>
<dbReference type="GO" id="GO:0009002">
    <property type="term" value="F:serine-type D-Ala-D-Ala carboxypeptidase activity"/>
    <property type="evidence" value="ECO:0007669"/>
    <property type="project" value="InterPro"/>
</dbReference>
<dbReference type="GO" id="GO:0009252">
    <property type="term" value="P:peptidoglycan biosynthetic process"/>
    <property type="evidence" value="ECO:0007669"/>
    <property type="project" value="UniProtKB-KW"/>
</dbReference>
<dbReference type="EMBL" id="SJST01000004">
    <property type="protein sequence ID" value="TCD13739.1"/>
    <property type="molecule type" value="Genomic_DNA"/>
</dbReference>
<reference evidence="12 13" key="1">
    <citation type="journal article" date="2015" name="Antonie Van Leeuwenhoek">
        <title>Oricola cellulosilytica gen. nov., sp. nov., a cellulose-degrading bacterium of the family Phyllobacteriaceae isolated from surface seashore water, and emended descriptions of Mesorhizobium loti and Phyllobacterium myrsinacearum.</title>
        <authorList>
            <person name="Hameed A."/>
            <person name="Shahina M."/>
            <person name="Lai W.A."/>
            <person name="Lin S.Y."/>
            <person name="Young L.S."/>
            <person name="Liu Y.C."/>
            <person name="Hsu Y.H."/>
            <person name="Young C.C."/>
        </authorList>
    </citation>
    <scope>NUCLEOTIDE SEQUENCE [LARGE SCALE GENOMIC DNA]</scope>
    <source>
        <strain evidence="12 13">KCTC 52183</strain>
    </source>
</reference>
<feature type="active site" evidence="7">
    <location>
        <position position="112"/>
    </location>
</feature>
<feature type="domain" description="Peptidase S11 D-alanyl-D-alanine carboxypeptidase A N-terminal" evidence="11">
    <location>
        <begin position="24"/>
        <end position="243"/>
    </location>
</feature>
<keyword evidence="2 10" id="KW-0732">Signal</keyword>
<evidence type="ECO:0000256" key="8">
    <source>
        <dbReference type="PIRSR" id="PIRSR618044-2"/>
    </source>
</evidence>
<dbReference type="InterPro" id="IPR018044">
    <property type="entry name" value="Peptidase_S11"/>
</dbReference>
<dbReference type="SUPFAM" id="SSF56601">
    <property type="entry name" value="beta-lactamase/transpeptidase-like"/>
    <property type="match status" value="1"/>
</dbReference>
<evidence type="ECO:0000256" key="3">
    <source>
        <dbReference type="ARBA" id="ARBA00022801"/>
    </source>
</evidence>
<dbReference type="GO" id="GO:0071555">
    <property type="term" value="P:cell wall organization"/>
    <property type="evidence" value="ECO:0007669"/>
    <property type="project" value="UniProtKB-KW"/>
</dbReference>
<feature type="signal peptide" evidence="10">
    <location>
        <begin position="1"/>
        <end position="25"/>
    </location>
</feature>
<evidence type="ECO:0000256" key="2">
    <source>
        <dbReference type="ARBA" id="ARBA00022729"/>
    </source>
</evidence>
<evidence type="ECO:0000256" key="7">
    <source>
        <dbReference type="PIRSR" id="PIRSR618044-1"/>
    </source>
</evidence>
<proteinExistence type="inferred from homology"/>
<evidence type="ECO:0000256" key="9">
    <source>
        <dbReference type="RuleBase" id="RU004016"/>
    </source>
</evidence>
<evidence type="ECO:0000313" key="12">
    <source>
        <dbReference type="EMBL" id="TCD13739.1"/>
    </source>
</evidence>
<sequence length="387" mass="41704">MNAGILLRLTRSAAIAFLFSFPAAAAPVIVVDAASGRVLHSEDAFLRWSPASLTKLMTAYVAFREIESGRLNLKSPVRISTNAAHNPPSHMAYPVGTIITLENALKMIIVKSANDIAVAIGESIAGTEEDFVIRMNQEAHFLGMTDTNFENPNGLHADGQYSTARDLAILTRAIRTQYPQYADLFSIEAIRDGERVYKTYNDLIGRFQGADGMKTGYVCESGFNLAASATQDGRTMIAIILGEIGPKGRAERAATLLQKAFDTGDETGLPLITDLAKTPDTPETPVDMRPIVCSDAGRAARQSERGEPFDTALLTDLDRPPVAVAVGKGGAIGSSRSATMVLGKMVKEVPLPADKPERVTLVDEDDRARYALEPGFDVPVPDRRPET</sequence>
<protein>
    <submittedName>
        <fullName evidence="12">D-alanyl-D-alanine carboxypeptidase</fullName>
    </submittedName>
</protein>
<feature type="binding site" evidence="8">
    <location>
        <position position="214"/>
    </location>
    <ligand>
        <name>substrate</name>
    </ligand>
</feature>
<comment type="caution">
    <text evidence="12">The sequence shown here is derived from an EMBL/GenBank/DDBJ whole genome shotgun (WGS) entry which is preliminary data.</text>
</comment>
<evidence type="ECO:0000256" key="4">
    <source>
        <dbReference type="ARBA" id="ARBA00022960"/>
    </source>
</evidence>
<accession>A0A4R0P984</accession>
<keyword evidence="12" id="KW-0645">Protease</keyword>
<evidence type="ECO:0000256" key="6">
    <source>
        <dbReference type="ARBA" id="ARBA00023316"/>
    </source>
</evidence>
<dbReference type="Pfam" id="PF00768">
    <property type="entry name" value="Peptidase_S11"/>
    <property type="match status" value="1"/>
</dbReference>
<keyword evidence="5" id="KW-0573">Peptidoglycan synthesis</keyword>
<dbReference type="AlphaFoldDB" id="A0A4R0P984"/>
<keyword evidence="6" id="KW-0961">Cell wall biogenesis/degradation</keyword>
<keyword evidence="12" id="KW-0121">Carboxypeptidase</keyword>
<dbReference type="Gene3D" id="3.40.710.10">
    <property type="entry name" value="DD-peptidase/beta-lactamase superfamily"/>
    <property type="match status" value="1"/>
</dbReference>
<evidence type="ECO:0000259" key="11">
    <source>
        <dbReference type="Pfam" id="PF00768"/>
    </source>
</evidence>
<dbReference type="Proteomes" id="UP000291301">
    <property type="component" value="Unassembled WGS sequence"/>
</dbReference>
<organism evidence="12 13">
    <name type="scientific">Oricola cellulosilytica</name>
    <dbReference type="NCBI Taxonomy" id="1429082"/>
    <lineage>
        <taxon>Bacteria</taxon>
        <taxon>Pseudomonadati</taxon>
        <taxon>Pseudomonadota</taxon>
        <taxon>Alphaproteobacteria</taxon>
        <taxon>Hyphomicrobiales</taxon>
        <taxon>Ahrensiaceae</taxon>
        <taxon>Oricola</taxon>
    </lineage>
</organism>
<dbReference type="GO" id="GO:0008360">
    <property type="term" value="P:regulation of cell shape"/>
    <property type="evidence" value="ECO:0007669"/>
    <property type="project" value="UniProtKB-KW"/>
</dbReference>
<evidence type="ECO:0000256" key="10">
    <source>
        <dbReference type="SAM" id="SignalP"/>
    </source>
</evidence>
<gene>
    <name evidence="12" type="ORF">E0D97_11570</name>
</gene>
<comment type="similarity">
    <text evidence="1 9">Belongs to the peptidase S11 family.</text>
</comment>
<dbReference type="InterPro" id="IPR012338">
    <property type="entry name" value="Beta-lactam/transpept-like"/>
</dbReference>
<name>A0A4R0P984_9HYPH</name>